<accession>A0A5M4B5R1</accession>
<comment type="similarity">
    <text evidence="1 4">Belongs to the short-chain dehydrogenases/reductases (SDR) family.</text>
</comment>
<dbReference type="PRINTS" id="PR00080">
    <property type="entry name" value="SDRFAMILY"/>
</dbReference>
<keyword evidence="2" id="KW-0521">NADP</keyword>
<keyword evidence="3" id="KW-0560">Oxidoreductase</keyword>
<name>A0A5M4B5R1_9BACT</name>
<evidence type="ECO:0000256" key="2">
    <source>
        <dbReference type="ARBA" id="ARBA00022857"/>
    </source>
</evidence>
<dbReference type="PRINTS" id="PR00081">
    <property type="entry name" value="GDHRDH"/>
</dbReference>
<dbReference type="AlphaFoldDB" id="A0A5M4B5R1"/>
<comment type="caution">
    <text evidence="5">The sequence shown here is derived from an EMBL/GenBank/DDBJ whole genome shotgun (WGS) entry which is preliminary data.</text>
</comment>
<evidence type="ECO:0000313" key="6">
    <source>
        <dbReference type="Proteomes" id="UP000391834"/>
    </source>
</evidence>
<dbReference type="PANTHER" id="PTHR43490">
    <property type="entry name" value="(+)-NEOMENTHOL DEHYDROGENASE"/>
    <property type="match status" value="1"/>
</dbReference>
<dbReference type="RefSeq" id="WP_025866094.1">
    <property type="nucleotide sequence ID" value="NZ_BLAX01000001.1"/>
</dbReference>
<dbReference type="EMBL" id="BLAX01000001">
    <property type="protein sequence ID" value="GET35206.1"/>
    <property type="molecule type" value="Genomic_DNA"/>
</dbReference>
<dbReference type="GO" id="GO:0016616">
    <property type="term" value="F:oxidoreductase activity, acting on the CH-OH group of donors, NAD or NADP as acceptor"/>
    <property type="evidence" value="ECO:0007669"/>
    <property type="project" value="InterPro"/>
</dbReference>
<dbReference type="CDD" id="cd05324">
    <property type="entry name" value="carb_red_PTCR-like_SDR_c"/>
    <property type="match status" value="1"/>
</dbReference>
<dbReference type="SUPFAM" id="SSF51735">
    <property type="entry name" value="NAD(P)-binding Rossmann-fold domains"/>
    <property type="match status" value="1"/>
</dbReference>
<dbReference type="InterPro" id="IPR036291">
    <property type="entry name" value="NAD(P)-bd_dom_sf"/>
</dbReference>
<evidence type="ECO:0000313" key="5">
    <source>
        <dbReference type="EMBL" id="GET35206.1"/>
    </source>
</evidence>
<dbReference type="OrthoDB" id="597510at2"/>
<reference evidence="5 6" key="1">
    <citation type="submission" date="2019-10" db="EMBL/GenBank/DDBJ databases">
        <title>Prolixibacter strains distinguished by the presence of nitrate reductase genes were adept at nitrate-dependent anaerobic corrosion of metallic iron and carbon steel.</title>
        <authorList>
            <person name="Iino T."/>
            <person name="Shono N."/>
            <person name="Ito K."/>
            <person name="Nakamura R."/>
            <person name="Sueoka K."/>
            <person name="Harayama S."/>
            <person name="Ohkuma M."/>
        </authorList>
    </citation>
    <scope>NUCLEOTIDE SEQUENCE [LARGE SCALE GENOMIC DNA]</scope>
    <source>
        <strain evidence="5 6">JCM 13498</strain>
    </source>
</reference>
<evidence type="ECO:0000256" key="4">
    <source>
        <dbReference type="RuleBase" id="RU000363"/>
    </source>
</evidence>
<sequence length="239" mass="25877">MDKDKIALITGANKGIGFETSRQLGRLGYQVLLGARDEERGKEAVETLKKEGFDAQLLVLDVTNQNTIDHAVKFIEEEYGHLDILINNAGVFFEKGVLPSQLKLATLRETFEVNFFGVFAMTTALLSLLKKSTGGRIVNVSSGQGSLTRSSSPDSTRLQLAYNSSKAAVNALTIQFAKELKDTPIKINAAAPGYTVTDMNEGKGTRTVQQASKIIVQLALLDETGTSGGYFEDAGEIPW</sequence>
<dbReference type="InterPro" id="IPR045313">
    <property type="entry name" value="CBR1-like"/>
</dbReference>
<proteinExistence type="inferred from homology"/>
<dbReference type="InterPro" id="IPR002347">
    <property type="entry name" value="SDR_fam"/>
</dbReference>
<keyword evidence="6" id="KW-1185">Reference proteome</keyword>
<evidence type="ECO:0000256" key="3">
    <source>
        <dbReference type="ARBA" id="ARBA00023002"/>
    </source>
</evidence>
<dbReference type="Pfam" id="PF00106">
    <property type="entry name" value="adh_short"/>
    <property type="match status" value="1"/>
</dbReference>
<gene>
    <name evidence="5" type="ORF">PbJCM13498_40690</name>
</gene>
<organism evidence="5 6">
    <name type="scientific">Prolixibacter bellariivorans</name>
    <dbReference type="NCBI Taxonomy" id="314319"/>
    <lineage>
        <taxon>Bacteria</taxon>
        <taxon>Pseudomonadati</taxon>
        <taxon>Bacteroidota</taxon>
        <taxon>Bacteroidia</taxon>
        <taxon>Marinilabiliales</taxon>
        <taxon>Prolixibacteraceae</taxon>
        <taxon>Prolixibacter</taxon>
    </lineage>
</organism>
<dbReference type="Proteomes" id="UP000391834">
    <property type="component" value="Unassembled WGS sequence"/>
</dbReference>
<evidence type="ECO:0000256" key="1">
    <source>
        <dbReference type="ARBA" id="ARBA00006484"/>
    </source>
</evidence>
<dbReference type="Gene3D" id="3.40.50.720">
    <property type="entry name" value="NAD(P)-binding Rossmann-like Domain"/>
    <property type="match status" value="1"/>
</dbReference>
<protein>
    <submittedName>
        <fullName evidence="5">Carbonyl reductase</fullName>
    </submittedName>
</protein>
<dbReference type="PANTHER" id="PTHR43490:SF99">
    <property type="entry name" value="SHORT-CHAIN DEHYDROGENASE_REDUCTASE"/>
    <property type="match status" value="1"/>
</dbReference>